<dbReference type="EMBL" id="CAJNDS010002306">
    <property type="protein sequence ID" value="CAE7423699.1"/>
    <property type="molecule type" value="Genomic_DNA"/>
</dbReference>
<evidence type="ECO:0000256" key="5">
    <source>
        <dbReference type="SAM" id="Phobius"/>
    </source>
</evidence>
<dbReference type="InterPro" id="IPR043203">
    <property type="entry name" value="VGCC_Ca_Na"/>
</dbReference>
<sequence>MPAGERERLESVLEDAWSSFRAQVLEAFPEYHEATLMLKSDLHSVGQQGAPDPALASDEFFGRVVGPGDSDDGDGEAISRVPSLPKFDDKNGLNKGVIPADAEGVLSQEIEAMKKFATNKSDSVGSHGLGCASPSFLTSGLIGLSEAESRAIRHRLRVRLGALSTAKLVSGKTLHDAVHALGLTRYSIDDINEMVNLVADFINLRFEEVDRRTRRQTIFSWETGDEVERFGKPIWEWPSLQEYFVTVRRSASLTGFEPQAERTFNVVPASALMELFLAQDSEIHKRIFGQTGVKQFQAIREILLAGDTNRLVAELTFVRINDLAAPPEPLHPLMYVEPLVAILILANGIMIGFQTDPSFEPWEGWAYVELGFACVLLLEIALRVHFLTCRGFWLGDDRVWNWFDVVLCVTSMADVTVQFASTGPPLTDITGRELSLLRFCRLIRLVRIVKVFRLKFMKDLRLMVKGLVAGIRTLVLAFTLLVSVIYVIAGFATMSFGGITGATVEGLVLQDYFYNLPMSMFTAFRCFTGDCVSEKGLVLS</sequence>
<evidence type="ECO:0000256" key="4">
    <source>
        <dbReference type="ARBA" id="ARBA00023136"/>
    </source>
</evidence>
<keyword evidence="4 5" id="KW-0472">Membrane</keyword>
<comment type="subcellular location">
    <subcellularLocation>
        <location evidence="1">Membrane</location>
        <topology evidence="1">Multi-pass membrane protein</topology>
    </subcellularLocation>
</comment>
<dbReference type="PANTHER" id="PTHR10037:SF62">
    <property type="entry name" value="SODIUM CHANNEL PROTEIN 60E"/>
    <property type="match status" value="1"/>
</dbReference>
<dbReference type="PANTHER" id="PTHR10037">
    <property type="entry name" value="VOLTAGE-GATED CATION CHANNEL CALCIUM AND SODIUM"/>
    <property type="match status" value="1"/>
</dbReference>
<evidence type="ECO:0000313" key="8">
    <source>
        <dbReference type="Proteomes" id="UP000604046"/>
    </source>
</evidence>
<gene>
    <name evidence="7" type="primary">CACNA1S</name>
    <name evidence="7" type="ORF">SNAT2548_LOCUS23049</name>
</gene>
<accession>A0A812R7K9</accession>
<evidence type="ECO:0000256" key="1">
    <source>
        <dbReference type="ARBA" id="ARBA00004141"/>
    </source>
</evidence>
<evidence type="ECO:0000259" key="6">
    <source>
        <dbReference type="Pfam" id="PF00520"/>
    </source>
</evidence>
<keyword evidence="8" id="KW-1185">Reference proteome</keyword>
<dbReference type="Pfam" id="PF00520">
    <property type="entry name" value="Ion_trans"/>
    <property type="match status" value="1"/>
</dbReference>
<reference evidence="7" key="1">
    <citation type="submission" date="2021-02" db="EMBL/GenBank/DDBJ databases">
        <authorList>
            <person name="Dougan E. K."/>
            <person name="Rhodes N."/>
            <person name="Thang M."/>
            <person name="Chan C."/>
        </authorList>
    </citation>
    <scope>NUCLEOTIDE SEQUENCE</scope>
</reference>
<dbReference type="AlphaFoldDB" id="A0A812R7K9"/>
<keyword evidence="2 5" id="KW-0812">Transmembrane</keyword>
<dbReference type="SUPFAM" id="SSF81324">
    <property type="entry name" value="Voltage-gated potassium channels"/>
    <property type="match status" value="1"/>
</dbReference>
<dbReference type="Gene3D" id="1.10.287.70">
    <property type="match status" value="1"/>
</dbReference>
<feature type="domain" description="Ion transport" evidence="6">
    <location>
        <begin position="337"/>
        <end position="530"/>
    </location>
</feature>
<comment type="caution">
    <text evidence="7">The sequence shown here is derived from an EMBL/GenBank/DDBJ whole genome shotgun (WGS) entry which is preliminary data.</text>
</comment>
<dbReference type="GO" id="GO:0005248">
    <property type="term" value="F:voltage-gated sodium channel activity"/>
    <property type="evidence" value="ECO:0007669"/>
    <property type="project" value="TreeGrafter"/>
</dbReference>
<dbReference type="InterPro" id="IPR027359">
    <property type="entry name" value="Volt_channel_dom_sf"/>
</dbReference>
<dbReference type="InterPro" id="IPR005821">
    <property type="entry name" value="Ion_trans_dom"/>
</dbReference>
<dbReference type="Proteomes" id="UP000604046">
    <property type="component" value="Unassembled WGS sequence"/>
</dbReference>
<keyword evidence="3 5" id="KW-1133">Transmembrane helix</keyword>
<dbReference type="Gene3D" id="1.20.120.350">
    <property type="entry name" value="Voltage-gated potassium channels. Chain C"/>
    <property type="match status" value="1"/>
</dbReference>
<dbReference type="GO" id="GO:0001518">
    <property type="term" value="C:voltage-gated sodium channel complex"/>
    <property type="evidence" value="ECO:0007669"/>
    <property type="project" value="TreeGrafter"/>
</dbReference>
<evidence type="ECO:0000313" key="7">
    <source>
        <dbReference type="EMBL" id="CAE7423699.1"/>
    </source>
</evidence>
<proteinExistence type="predicted"/>
<protein>
    <submittedName>
        <fullName evidence="7">CACNA1S protein</fullName>
    </submittedName>
</protein>
<evidence type="ECO:0000256" key="2">
    <source>
        <dbReference type="ARBA" id="ARBA00022692"/>
    </source>
</evidence>
<organism evidence="7 8">
    <name type="scientific">Symbiodinium natans</name>
    <dbReference type="NCBI Taxonomy" id="878477"/>
    <lineage>
        <taxon>Eukaryota</taxon>
        <taxon>Sar</taxon>
        <taxon>Alveolata</taxon>
        <taxon>Dinophyceae</taxon>
        <taxon>Suessiales</taxon>
        <taxon>Symbiodiniaceae</taxon>
        <taxon>Symbiodinium</taxon>
    </lineage>
</organism>
<feature type="transmembrane region" description="Helical" evidence="5">
    <location>
        <begin position="462"/>
        <end position="488"/>
    </location>
</feature>
<dbReference type="OrthoDB" id="40902at2759"/>
<name>A0A812R7K9_9DINO</name>
<evidence type="ECO:0000256" key="3">
    <source>
        <dbReference type="ARBA" id="ARBA00022989"/>
    </source>
</evidence>